<evidence type="ECO:0000313" key="6">
    <source>
        <dbReference type="EMBL" id="MQY07942.1"/>
    </source>
</evidence>
<dbReference type="Proteomes" id="UP000487268">
    <property type="component" value="Unassembled WGS sequence"/>
</dbReference>
<sequence>MRRAQIIEATVAVVAELGYEGASMARIAERAEVSKGLVSHYFADKDQLMETAARTTLVALREHIAGAVDLTAPVPEVIRGAIHQAARLDATHRSELTALRQISANLREADGTRRFGLADYEETYRGQEALFRRGQDEGTLRDFDTRIMAITYQGAVDTMLAYLHEHPETDARHYADSLADIIIAAISRPRAAGPAPGARHLVP</sequence>
<evidence type="ECO:0000256" key="3">
    <source>
        <dbReference type="ARBA" id="ARBA00023163"/>
    </source>
</evidence>
<evidence type="ECO:0000259" key="5">
    <source>
        <dbReference type="PROSITE" id="PS50977"/>
    </source>
</evidence>
<dbReference type="Gene3D" id="1.10.10.60">
    <property type="entry name" value="Homeodomain-like"/>
    <property type="match status" value="1"/>
</dbReference>
<protein>
    <submittedName>
        <fullName evidence="6">HTH-type transcriptional regulator BetI</fullName>
    </submittedName>
</protein>
<accession>A0A7K0C4A0</accession>
<dbReference type="Pfam" id="PF00440">
    <property type="entry name" value="TetR_N"/>
    <property type="match status" value="1"/>
</dbReference>
<dbReference type="InterPro" id="IPR036271">
    <property type="entry name" value="Tet_transcr_reg_TetR-rel_C_sf"/>
</dbReference>
<dbReference type="InterPro" id="IPR001647">
    <property type="entry name" value="HTH_TetR"/>
</dbReference>
<organism evidence="6 7">
    <name type="scientific">Actinomadura macrotermitis</name>
    <dbReference type="NCBI Taxonomy" id="2585200"/>
    <lineage>
        <taxon>Bacteria</taxon>
        <taxon>Bacillati</taxon>
        <taxon>Actinomycetota</taxon>
        <taxon>Actinomycetes</taxon>
        <taxon>Streptosporangiales</taxon>
        <taxon>Thermomonosporaceae</taxon>
        <taxon>Actinomadura</taxon>
    </lineage>
</organism>
<dbReference type="InterPro" id="IPR023772">
    <property type="entry name" value="DNA-bd_HTH_TetR-type_CS"/>
</dbReference>
<keyword evidence="1" id="KW-0805">Transcription regulation</keyword>
<dbReference type="SUPFAM" id="SSF48498">
    <property type="entry name" value="Tetracyclin repressor-like, C-terminal domain"/>
    <property type="match status" value="1"/>
</dbReference>
<dbReference type="Gene3D" id="1.10.357.10">
    <property type="entry name" value="Tetracycline Repressor, domain 2"/>
    <property type="match status" value="1"/>
</dbReference>
<keyword evidence="2 4" id="KW-0238">DNA-binding</keyword>
<evidence type="ECO:0000256" key="2">
    <source>
        <dbReference type="ARBA" id="ARBA00023125"/>
    </source>
</evidence>
<dbReference type="GO" id="GO:0000976">
    <property type="term" value="F:transcription cis-regulatory region binding"/>
    <property type="evidence" value="ECO:0007669"/>
    <property type="project" value="TreeGrafter"/>
</dbReference>
<dbReference type="PRINTS" id="PR00455">
    <property type="entry name" value="HTHTETR"/>
</dbReference>
<dbReference type="InterPro" id="IPR009057">
    <property type="entry name" value="Homeodomain-like_sf"/>
</dbReference>
<feature type="domain" description="HTH tetR-type" evidence="5">
    <location>
        <begin position="1"/>
        <end position="60"/>
    </location>
</feature>
<dbReference type="AlphaFoldDB" id="A0A7K0C4A0"/>
<dbReference type="GO" id="GO:0003700">
    <property type="term" value="F:DNA-binding transcription factor activity"/>
    <property type="evidence" value="ECO:0007669"/>
    <property type="project" value="TreeGrafter"/>
</dbReference>
<reference evidence="6 7" key="1">
    <citation type="submission" date="2019-10" db="EMBL/GenBank/DDBJ databases">
        <title>Actinomadura rubteroloni sp. nov. and Actinomadura macrotermitis sp. nov., isolated from the gut of fungus growing-termite Macrotermes natalensis.</title>
        <authorList>
            <person name="Benndorf R."/>
            <person name="Martin K."/>
            <person name="Kuefner M."/>
            <person name="De Beer W."/>
            <person name="Kaster A.-K."/>
            <person name="Vollmers J."/>
            <person name="Poulsen M."/>
            <person name="Beemelmanns C."/>
        </authorList>
    </citation>
    <scope>NUCLEOTIDE SEQUENCE [LARGE SCALE GENOMIC DNA]</scope>
    <source>
        <strain evidence="6 7">RB68</strain>
    </source>
</reference>
<dbReference type="PROSITE" id="PS50977">
    <property type="entry name" value="HTH_TETR_2"/>
    <property type="match status" value="1"/>
</dbReference>
<evidence type="ECO:0000256" key="1">
    <source>
        <dbReference type="ARBA" id="ARBA00023015"/>
    </source>
</evidence>
<evidence type="ECO:0000313" key="7">
    <source>
        <dbReference type="Proteomes" id="UP000487268"/>
    </source>
</evidence>
<comment type="caution">
    <text evidence="6">The sequence shown here is derived from an EMBL/GenBank/DDBJ whole genome shotgun (WGS) entry which is preliminary data.</text>
</comment>
<dbReference type="PROSITE" id="PS01081">
    <property type="entry name" value="HTH_TETR_1"/>
    <property type="match status" value="1"/>
</dbReference>
<keyword evidence="3" id="KW-0804">Transcription</keyword>
<dbReference type="PANTHER" id="PTHR30055:SF234">
    <property type="entry name" value="HTH-TYPE TRANSCRIPTIONAL REGULATOR BETI"/>
    <property type="match status" value="1"/>
</dbReference>
<name>A0A7K0C4A0_9ACTN</name>
<dbReference type="InterPro" id="IPR050109">
    <property type="entry name" value="HTH-type_TetR-like_transc_reg"/>
</dbReference>
<keyword evidence="7" id="KW-1185">Reference proteome</keyword>
<gene>
    <name evidence="6" type="primary">betI_15</name>
    <name evidence="6" type="ORF">ACRB68_60440</name>
</gene>
<evidence type="ECO:0000256" key="4">
    <source>
        <dbReference type="PROSITE-ProRule" id="PRU00335"/>
    </source>
</evidence>
<proteinExistence type="predicted"/>
<dbReference type="EMBL" id="WEGH01000004">
    <property type="protein sequence ID" value="MQY07942.1"/>
    <property type="molecule type" value="Genomic_DNA"/>
</dbReference>
<feature type="DNA-binding region" description="H-T-H motif" evidence="4">
    <location>
        <begin position="23"/>
        <end position="42"/>
    </location>
</feature>
<dbReference type="PANTHER" id="PTHR30055">
    <property type="entry name" value="HTH-TYPE TRANSCRIPTIONAL REGULATOR RUTR"/>
    <property type="match status" value="1"/>
</dbReference>
<dbReference type="SUPFAM" id="SSF46689">
    <property type="entry name" value="Homeodomain-like"/>
    <property type="match status" value="1"/>
</dbReference>